<dbReference type="AlphaFoldDB" id="A0A0B2RBT3"/>
<feature type="non-terminal residue" evidence="2">
    <location>
        <position position="1"/>
    </location>
</feature>
<reference evidence="2" key="1">
    <citation type="submission" date="2014-07" db="EMBL/GenBank/DDBJ databases">
        <title>Identification of a novel salt tolerance gene in wild soybean by whole-genome sequencing.</title>
        <authorList>
            <person name="Lam H.-M."/>
            <person name="Qi X."/>
            <person name="Li M.-W."/>
            <person name="Liu X."/>
            <person name="Xie M."/>
            <person name="Ni M."/>
            <person name="Xu X."/>
        </authorList>
    </citation>
    <scope>NUCLEOTIDE SEQUENCE [LARGE SCALE GENOMIC DNA]</scope>
    <source>
        <tissue evidence="2">Root</tissue>
    </source>
</reference>
<organism evidence="2">
    <name type="scientific">Glycine soja</name>
    <name type="common">Wild soybean</name>
    <dbReference type="NCBI Taxonomy" id="3848"/>
    <lineage>
        <taxon>Eukaryota</taxon>
        <taxon>Viridiplantae</taxon>
        <taxon>Streptophyta</taxon>
        <taxon>Embryophyta</taxon>
        <taxon>Tracheophyta</taxon>
        <taxon>Spermatophyta</taxon>
        <taxon>Magnoliopsida</taxon>
        <taxon>eudicotyledons</taxon>
        <taxon>Gunneridae</taxon>
        <taxon>Pentapetalae</taxon>
        <taxon>rosids</taxon>
        <taxon>fabids</taxon>
        <taxon>Fabales</taxon>
        <taxon>Fabaceae</taxon>
        <taxon>Papilionoideae</taxon>
        <taxon>50 kb inversion clade</taxon>
        <taxon>NPAAA clade</taxon>
        <taxon>indigoferoid/millettioid clade</taxon>
        <taxon>Phaseoleae</taxon>
        <taxon>Glycine</taxon>
        <taxon>Glycine subgen. Soja</taxon>
    </lineage>
</organism>
<feature type="region of interest" description="Disordered" evidence="1">
    <location>
        <begin position="1"/>
        <end position="28"/>
    </location>
</feature>
<gene>
    <name evidence="2" type="ORF">glysoja_036297</name>
</gene>
<feature type="compositionally biased region" description="Polar residues" evidence="1">
    <location>
        <begin position="1"/>
        <end position="11"/>
    </location>
</feature>
<feature type="non-terminal residue" evidence="2">
    <location>
        <position position="139"/>
    </location>
</feature>
<proteinExistence type="predicted"/>
<evidence type="ECO:0000313" key="2">
    <source>
        <dbReference type="EMBL" id="KHN29839.1"/>
    </source>
</evidence>
<evidence type="ECO:0000256" key="1">
    <source>
        <dbReference type="SAM" id="MobiDB-lite"/>
    </source>
</evidence>
<name>A0A0B2RBT3_GLYSO</name>
<dbReference type="Proteomes" id="UP000053555">
    <property type="component" value="Unassembled WGS sequence"/>
</dbReference>
<dbReference type="EMBL" id="KN652093">
    <property type="protein sequence ID" value="KHN29839.1"/>
    <property type="molecule type" value="Genomic_DNA"/>
</dbReference>
<feature type="region of interest" description="Disordered" evidence="1">
    <location>
        <begin position="93"/>
        <end position="139"/>
    </location>
</feature>
<sequence length="139" mass="15728">WRSHQGNQFNKDQGGPSNRPPTQGPNLYERTTKLEETLAQLMQVSMSSHKSTKSAIKNLEIQVGQLPKQIAESSFGGFGANTEKNSKEECKAVMTRSKRELMVENESRTNEEKELGAEGEKENEGDQMEERKIKEVEEE</sequence>
<protein>
    <submittedName>
        <fullName evidence="2">Uncharacterized protein</fullName>
    </submittedName>
</protein>
<accession>A0A0B2RBT3</accession>